<dbReference type="Pfam" id="PF01395">
    <property type="entry name" value="PBP_GOBP"/>
    <property type="match status" value="1"/>
</dbReference>
<reference evidence="3" key="1">
    <citation type="journal article" date="2015" name="PLoS ONE">
        <title>Molecular Characterization and Expression Profiling of Odorant-Binding Proteins in Apolygus lucorum.</title>
        <authorList>
            <person name="Yuan H.B."/>
            <person name="Ding Y.X."/>
            <person name="Gu S.H."/>
            <person name="Sun L."/>
            <person name="Zhu X.Q."/>
            <person name="Liu H.W."/>
            <person name="Dhiloo K.H."/>
            <person name="Zhang Y.J."/>
            <person name="Guo Y.Y."/>
        </authorList>
    </citation>
    <scope>NUCLEOTIDE SEQUENCE</scope>
    <source>
        <tissue evidence="3">Antenna</tissue>
    </source>
</reference>
<dbReference type="PANTHER" id="PTHR11857:SF42">
    <property type="entry name" value="GENERAL ODORANT-BINDING PROTEIN 19D-RELATED"/>
    <property type="match status" value="1"/>
</dbReference>
<dbReference type="GO" id="GO:0005615">
    <property type="term" value="C:extracellular space"/>
    <property type="evidence" value="ECO:0007669"/>
    <property type="project" value="TreeGrafter"/>
</dbReference>
<dbReference type="InterPro" id="IPR006170">
    <property type="entry name" value="PBP/GOBP"/>
</dbReference>
<dbReference type="CDD" id="cd23992">
    <property type="entry name" value="PBP_GOBP"/>
    <property type="match status" value="1"/>
</dbReference>
<keyword evidence="1 2" id="KW-0732">Signal</keyword>
<gene>
    <name evidence="3" type="primary">OBP3</name>
</gene>
<evidence type="ECO:0000256" key="2">
    <source>
        <dbReference type="SAM" id="SignalP"/>
    </source>
</evidence>
<reference evidence="3" key="2">
    <citation type="submission" date="2017-08" db="EMBL/GenBank/DDBJ databases">
        <authorList>
            <person name="de Groot N.N."/>
        </authorList>
    </citation>
    <scope>NUCLEOTIDE SEQUENCE</scope>
    <source>
        <tissue evidence="3">Antenna</tissue>
    </source>
</reference>
<feature type="signal peptide" evidence="2">
    <location>
        <begin position="1"/>
        <end position="29"/>
    </location>
</feature>
<dbReference type="SMART" id="SM00708">
    <property type="entry name" value="PhBP"/>
    <property type="match status" value="1"/>
</dbReference>
<organism evidence="3">
    <name type="scientific">Tropidothorax elegans</name>
    <dbReference type="NCBI Taxonomy" id="2233830"/>
    <lineage>
        <taxon>Eukaryota</taxon>
        <taxon>Metazoa</taxon>
        <taxon>Ecdysozoa</taxon>
        <taxon>Arthropoda</taxon>
        <taxon>Hexapoda</taxon>
        <taxon>Insecta</taxon>
        <taxon>Pterygota</taxon>
        <taxon>Neoptera</taxon>
        <taxon>Paraneoptera</taxon>
        <taxon>Hemiptera</taxon>
        <taxon>Heteroptera</taxon>
        <taxon>Panheteroptera</taxon>
        <taxon>Pentatomomorpha</taxon>
        <taxon>Lygaeoidea</taxon>
        <taxon>Lygaeidae</taxon>
        <taxon>Lygaeinae</taxon>
        <taxon>Tropidothorax</taxon>
    </lineage>
</organism>
<name>A0A2Z5EM08_9HEMI</name>
<dbReference type="PANTHER" id="PTHR11857">
    <property type="entry name" value="ODORANT BINDING PROTEIN-RELATED"/>
    <property type="match status" value="1"/>
</dbReference>
<dbReference type="InterPro" id="IPR036728">
    <property type="entry name" value="PBP_GOBP_sf"/>
</dbReference>
<protein>
    <submittedName>
        <fullName evidence="3">Odorant-binding protein 3</fullName>
    </submittedName>
</protein>
<dbReference type="SUPFAM" id="SSF47565">
    <property type="entry name" value="Insect pheromone/odorant-binding proteins"/>
    <property type="match status" value="1"/>
</dbReference>
<dbReference type="GO" id="GO:0007608">
    <property type="term" value="P:sensory perception of smell"/>
    <property type="evidence" value="ECO:0007669"/>
    <property type="project" value="TreeGrafter"/>
</dbReference>
<dbReference type="EMBL" id="MF593900">
    <property type="protein sequence ID" value="AXB87318.1"/>
    <property type="molecule type" value="mRNA"/>
</dbReference>
<dbReference type="GO" id="GO:0005549">
    <property type="term" value="F:odorant binding"/>
    <property type="evidence" value="ECO:0007669"/>
    <property type="project" value="InterPro"/>
</dbReference>
<dbReference type="Gene3D" id="1.10.238.20">
    <property type="entry name" value="Pheromone/general odorant binding protein domain"/>
    <property type="match status" value="1"/>
</dbReference>
<feature type="chain" id="PRO_5016432916" evidence="2">
    <location>
        <begin position="30"/>
        <end position="152"/>
    </location>
</feature>
<evidence type="ECO:0000313" key="3">
    <source>
        <dbReference type="EMBL" id="AXB87318.1"/>
    </source>
</evidence>
<proteinExistence type="evidence at transcript level"/>
<accession>A0A2Z5EM08</accession>
<sequence length="152" mass="17036">MAAQRTIISSIVFATFAFFTFFQFADVQAISDMVIQDFNDCKEENNMTESDLEQLKNKEIPDSRAAKCFLACIMTRLDMMDGPRLNPEGSKGMISQIEDMESDDREKLMTSIDECATIITYGEGEEDECENAVKISMCISDKAVEKGVKPPT</sequence>
<dbReference type="AlphaFoldDB" id="A0A2Z5EM08"/>
<evidence type="ECO:0000256" key="1">
    <source>
        <dbReference type="ARBA" id="ARBA00022729"/>
    </source>
</evidence>